<dbReference type="GO" id="GO:0120159">
    <property type="term" value="F:rRNA pseudouridine synthase activity"/>
    <property type="evidence" value="ECO:0007669"/>
    <property type="project" value="UniProtKB-ARBA"/>
</dbReference>
<dbReference type="Proteomes" id="UP000094828">
    <property type="component" value="Unassembled WGS sequence"/>
</dbReference>
<comment type="caution">
    <text evidence="7">The sequence shown here is derived from an EMBL/GenBank/DDBJ whole genome shotgun (WGS) entry which is preliminary data.</text>
</comment>
<dbReference type="PANTHER" id="PTHR47683:SF2">
    <property type="entry name" value="RNA-BINDING S4 DOMAIN-CONTAINING PROTEIN"/>
    <property type="match status" value="1"/>
</dbReference>
<feature type="domain" description="RNA-binding S4" evidence="6">
    <location>
        <begin position="37"/>
        <end position="99"/>
    </location>
</feature>
<dbReference type="SUPFAM" id="SSF55120">
    <property type="entry name" value="Pseudouridine synthase"/>
    <property type="match status" value="1"/>
</dbReference>
<organism evidence="7 8">
    <name type="scientific">Planctopirus hydrillae</name>
    <dbReference type="NCBI Taxonomy" id="1841610"/>
    <lineage>
        <taxon>Bacteria</taxon>
        <taxon>Pseudomonadati</taxon>
        <taxon>Planctomycetota</taxon>
        <taxon>Planctomycetia</taxon>
        <taxon>Planctomycetales</taxon>
        <taxon>Planctomycetaceae</taxon>
        <taxon>Planctopirus</taxon>
    </lineage>
</organism>
<gene>
    <name evidence="7" type="ORF">A6X21_02440</name>
</gene>
<evidence type="ECO:0000256" key="1">
    <source>
        <dbReference type="ARBA" id="ARBA00008348"/>
    </source>
</evidence>
<feature type="compositionally biased region" description="Basic and acidic residues" evidence="5">
    <location>
        <begin position="274"/>
        <end position="290"/>
    </location>
</feature>
<dbReference type="InterPro" id="IPR002942">
    <property type="entry name" value="S4_RNA-bd"/>
</dbReference>
<proteinExistence type="inferred from homology"/>
<feature type="compositionally biased region" description="Low complexity" evidence="5">
    <location>
        <begin position="291"/>
        <end position="307"/>
    </location>
</feature>
<keyword evidence="3" id="KW-0694">RNA-binding</keyword>
<dbReference type="Gene3D" id="3.30.70.580">
    <property type="entry name" value="Pseudouridine synthase I, catalytic domain, N-terminal subdomain"/>
    <property type="match status" value="1"/>
</dbReference>
<feature type="region of interest" description="Disordered" evidence="5">
    <location>
        <begin position="271"/>
        <end position="567"/>
    </location>
</feature>
<protein>
    <recommendedName>
        <fullName evidence="4">Pseudouridine synthase</fullName>
        <ecNumber evidence="4">5.4.99.-</ecNumber>
    </recommendedName>
</protein>
<dbReference type="Pfam" id="PF01479">
    <property type="entry name" value="S4"/>
    <property type="match status" value="1"/>
</dbReference>
<dbReference type="InterPro" id="IPR006145">
    <property type="entry name" value="PsdUridine_synth_RsuA/RluA"/>
</dbReference>
<reference evidence="7 8" key="1">
    <citation type="submission" date="2016-05" db="EMBL/GenBank/DDBJ databases">
        <title>Genomic and physiological characterization of Planctopirus sp. isolated from fresh water lake.</title>
        <authorList>
            <person name="Subhash Y."/>
            <person name="Ramana C."/>
        </authorList>
    </citation>
    <scope>NUCLEOTIDE SEQUENCE [LARGE SCALE GENOMIC DNA]</scope>
    <source>
        <strain evidence="7 8">JC280</strain>
    </source>
</reference>
<dbReference type="CDD" id="cd00165">
    <property type="entry name" value="S4"/>
    <property type="match status" value="1"/>
</dbReference>
<dbReference type="InterPro" id="IPR020094">
    <property type="entry name" value="TruA/RsuA/RluB/E/F_N"/>
</dbReference>
<feature type="compositionally biased region" description="Basic and acidic residues" evidence="5">
    <location>
        <begin position="363"/>
        <end position="372"/>
    </location>
</feature>
<dbReference type="InterPro" id="IPR036986">
    <property type="entry name" value="S4_RNA-bd_sf"/>
</dbReference>
<evidence type="ECO:0000256" key="5">
    <source>
        <dbReference type="SAM" id="MobiDB-lite"/>
    </source>
</evidence>
<dbReference type="STRING" id="1841610.A6X21_02440"/>
<dbReference type="PANTHER" id="PTHR47683">
    <property type="entry name" value="PSEUDOURIDINE SYNTHASE FAMILY PROTEIN-RELATED"/>
    <property type="match status" value="1"/>
</dbReference>
<keyword evidence="8" id="KW-1185">Reference proteome</keyword>
<dbReference type="SMART" id="SM00363">
    <property type="entry name" value="S4"/>
    <property type="match status" value="1"/>
</dbReference>
<dbReference type="PROSITE" id="PS50889">
    <property type="entry name" value="S4"/>
    <property type="match status" value="1"/>
</dbReference>
<evidence type="ECO:0000256" key="2">
    <source>
        <dbReference type="ARBA" id="ARBA00023235"/>
    </source>
</evidence>
<dbReference type="FunFam" id="3.10.290.10:FF:000003">
    <property type="entry name" value="Pseudouridine synthase"/>
    <property type="match status" value="1"/>
</dbReference>
<feature type="compositionally biased region" description="Polar residues" evidence="5">
    <location>
        <begin position="9"/>
        <end position="23"/>
    </location>
</feature>
<feature type="compositionally biased region" description="Low complexity" evidence="5">
    <location>
        <begin position="373"/>
        <end position="389"/>
    </location>
</feature>
<dbReference type="InterPro" id="IPR042092">
    <property type="entry name" value="PsdUridine_s_RsuA/RluB/E/F_cat"/>
</dbReference>
<dbReference type="Gene3D" id="3.30.70.1560">
    <property type="entry name" value="Alpha-L RNA-binding motif"/>
    <property type="match status" value="1"/>
</dbReference>
<evidence type="ECO:0000313" key="8">
    <source>
        <dbReference type="Proteomes" id="UP000094828"/>
    </source>
</evidence>
<comment type="similarity">
    <text evidence="1 4">Belongs to the pseudouridine synthase RsuA family.</text>
</comment>
<dbReference type="RefSeq" id="WP_068845816.1">
    <property type="nucleotide sequence ID" value="NZ_LYDR01000030.1"/>
</dbReference>
<dbReference type="EC" id="5.4.99.-" evidence="4"/>
<evidence type="ECO:0000259" key="6">
    <source>
        <dbReference type="SMART" id="SM00363"/>
    </source>
</evidence>
<keyword evidence="2 4" id="KW-0413">Isomerase</keyword>
<sequence length="567" mass="60918">MKRSRPPRRTTSLVNSSRNQGSKSAHPDQPGEASAGERLQKVLASAGYGSRRACEEYIEMGRVTIDGVVAKELGVRVDLSRQKVAVDGEKLRVEEKRYFLFHKPAGVLCTNSDPAGRTRVIDCFPPNVGRLFTVGRLDDATEGLLIVTNDGDLAERLTHPKFGIPRIYRAVVAGNPSTEAINQLLEGLYFAEGRFRMSSVNRVKSQGSATVLEITMREGQNREIRRLLARVGHKVMKLKRTHFGPIKLGDLERGAHRKLSEEELSKLQDVITGKWKEPAPRKPQRTRDAGKATSAGASSRASSSDPGIAGGRSRAGLDRTALPSAPTGLEPLTIPGSRLKRLGSSKESNAAALTAPSSNSRETSSKRREDSRSSGGSRSSAGSRSSEGSPVRRTGKGSMTPEARQKPASRTSGGFSQGRPGSGKTTARQLAANDHPPVMDDGSTRLKRRVLDGEGSVISSKKLRGAAPRLNFPQNVRGNDAADGDEAVNPPPLSLLKSGRRVPRTKDHLIAHRSANKETAEATPEKVVRKKASAKFPGSRKATTAGRSSTSARGQKSSSSSNRKRGD</sequence>
<evidence type="ECO:0000313" key="7">
    <source>
        <dbReference type="EMBL" id="ODA36006.1"/>
    </source>
</evidence>
<feature type="compositionally biased region" description="Basic and acidic residues" evidence="5">
    <location>
        <begin position="504"/>
        <end position="527"/>
    </location>
</feature>
<dbReference type="InterPro" id="IPR000748">
    <property type="entry name" value="PsdUridine_synth_RsuA/RluB/E/F"/>
</dbReference>
<name>A0A1C3ES02_9PLAN</name>
<dbReference type="SUPFAM" id="SSF55174">
    <property type="entry name" value="Alpha-L RNA-binding motif"/>
    <property type="match status" value="1"/>
</dbReference>
<dbReference type="InterPro" id="IPR050343">
    <property type="entry name" value="RsuA_PseudoU_synthase"/>
</dbReference>
<dbReference type="PROSITE" id="PS01149">
    <property type="entry name" value="PSI_RSU"/>
    <property type="match status" value="1"/>
</dbReference>
<dbReference type="NCBIfam" id="TIGR00093">
    <property type="entry name" value="pseudouridine synthase"/>
    <property type="match status" value="1"/>
</dbReference>
<dbReference type="Gene3D" id="3.10.290.10">
    <property type="entry name" value="RNA-binding S4 domain"/>
    <property type="match status" value="1"/>
</dbReference>
<dbReference type="InterPro" id="IPR018496">
    <property type="entry name" value="PsdUridine_synth_RsuA/RluB_CS"/>
</dbReference>
<evidence type="ECO:0000256" key="4">
    <source>
        <dbReference type="RuleBase" id="RU003887"/>
    </source>
</evidence>
<accession>A0A1C3ES02</accession>
<feature type="region of interest" description="Disordered" evidence="5">
    <location>
        <begin position="1"/>
        <end position="35"/>
    </location>
</feature>
<dbReference type="GO" id="GO:0000455">
    <property type="term" value="P:enzyme-directed rRNA pseudouridine synthesis"/>
    <property type="evidence" value="ECO:0007669"/>
    <property type="project" value="UniProtKB-ARBA"/>
</dbReference>
<dbReference type="AlphaFoldDB" id="A0A1C3ES02"/>
<dbReference type="CDD" id="cd02870">
    <property type="entry name" value="PseudoU_synth_RsuA_like"/>
    <property type="match status" value="1"/>
</dbReference>
<dbReference type="Pfam" id="PF00849">
    <property type="entry name" value="PseudoU_synth_2"/>
    <property type="match status" value="1"/>
</dbReference>
<evidence type="ECO:0000256" key="3">
    <source>
        <dbReference type="PROSITE-ProRule" id="PRU00182"/>
    </source>
</evidence>
<dbReference type="InterPro" id="IPR020103">
    <property type="entry name" value="PsdUridine_synth_cat_dom_sf"/>
</dbReference>
<dbReference type="EMBL" id="LYDR01000030">
    <property type="protein sequence ID" value="ODA36006.1"/>
    <property type="molecule type" value="Genomic_DNA"/>
</dbReference>
<dbReference type="OrthoDB" id="9807213at2"/>
<dbReference type="GO" id="GO:0003723">
    <property type="term" value="F:RNA binding"/>
    <property type="evidence" value="ECO:0007669"/>
    <property type="project" value="UniProtKB-KW"/>
</dbReference>
<feature type="compositionally biased region" description="Polar residues" evidence="5">
    <location>
        <begin position="541"/>
        <end position="561"/>
    </location>
</feature>